<name>A0A7V8RJ76_9PSED</name>
<dbReference type="Gene3D" id="1.10.12.10">
    <property type="entry name" value="Lyase 2-enoyl-coa Hydratase, Chain A, domain 2"/>
    <property type="match status" value="1"/>
</dbReference>
<sequence length="269" mass="28526">MTMLQSVTSPIEMSVDADGIAILTLNRPEARNAISDEMRTLLIERLEEVAANSEIRALVITGAGKGFCAGGDIKGMEKRMSAPAGEVAFNGWRRQQRVHHAVSLLMNLPKPTIAAVNGAATGLGCDMALSCDFVFSSQQATFAMSYIARGLIPDGGGLYVLPRRVGLTKAKELIFTGRKVEAEEGLAIGMVDRVVAHDNLLPEAASWAKELSKGSATALGLSKSILNNTFELTQAQVLAMGSQAQGICYTSSEHQTSVAAFLATKAKKV</sequence>
<dbReference type="InterPro" id="IPR014748">
    <property type="entry name" value="Enoyl-CoA_hydra_C"/>
</dbReference>
<dbReference type="SUPFAM" id="SSF52096">
    <property type="entry name" value="ClpP/crotonase"/>
    <property type="match status" value="1"/>
</dbReference>
<dbReference type="Pfam" id="PF00378">
    <property type="entry name" value="ECH_1"/>
    <property type="match status" value="1"/>
</dbReference>
<organism evidence="3 4">
    <name type="scientific">Pseudomonas brassicacearum subsp. neoaurantiaca</name>
    <dbReference type="NCBI Taxonomy" id="494916"/>
    <lineage>
        <taxon>Bacteria</taxon>
        <taxon>Pseudomonadati</taxon>
        <taxon>Pseudomonadota</taxon>
        <taxon>Gammaproteobacteria</taxon>
        <taxon>Pseudomonadales</taxon>
        <taxon>Pseudomonadaceae</taxon>
        <taxon>Pseudomonas</taxon>
    </lineage>
</organism>
<evidence type="ECO:0000313" key="4">
    <source>
        <dbReference type="Proteomes" id="UP000572407"/>
    </source>
</evidence>
<dbReference type="CDD" id="cd06558">
    <property type="entry name" value="crotonase-like"/>
    <property type="match status" value="1"/>
</dbReference>
<dbReference type="AlphaFoldDB" id="A0A7V8RJ76"/>
<protein>
    <submittedName>
        <fullName evidence="3">Enoyl-CoA hydratase/isomerase family protein</fullName>
    </submittedName>
</protein>
<gene>
    <name evidence="3" type="ORF">FHK92_03110</name>
</gene>
<dbReference type="GO" id="GO:0016829">
    <property type="term" value="F:lyase activity"/>
    <property type="evidence" value="ECO:0007669"/>
    <property type="project" value="UniProtKB-KW"/>
</dbReference>
<dbReference type="Gene3D" id="3.90.226.10">
    <property type="entry name" value="2-enoyl-CoA Hydratase, Chain A, domain 1"/>
    <property type="match status" value="1"/>
</dbReference>
<keyword evidence="2" id="KW-0456">Lyase</keyword>
<dbReference type="RefSeq" id="WP_181286744.1">
    <property type="nucleotide sequence ID" value="NZ_VDLV01000003.1"/>
</dbReference>
<dbReference type="PANTHER" id="PTHR11941">
    <property type="entry name" value="ENOYL-COA HYDRATASE-RELATED"/>
    <property type="match status" value="1"/>
</dbReference>
<comment type="similarity">
    <text evidence="1">Belongs to the enoyl-CoA hydratase/isomerase family.</text>
</comment>
<dbReference type="GO" id="GO:0016853">
    <property type="term" value="F:isomerase activity"/>
    <property type="evidence" value="ECO:0007669"/>
    <property type="project" value="UniProtKB-KW"/>
</dbReference>
<keyword evidence="3" id="KW-0413">Isomerase</keyword>
<dbReference type="InterPro" id="IPR001753">
    <property type="entry name" value="Enoyl-CoA_hydra/iso"/>
</dbReference>
<proteinExistence type="inferred from homology"/>
<evidence type="ECO:0000256" key="2">
    <source>
        <dbReference type="ARBA" id="ARBA00023239"/>
    </source>
</evidence>
<evidence type="ECO:0000313" key="3">
    <source>
        <dbReference type="EMBL" id="MBA1376815.1"/>
    </source>
</evidence>
<dbReference type="PANTHER" id="PTHR11941:SF54">
    <property type="entry name" value="ENOYL-COA HYDRATASE, MITOCHONDRIAL"/>
    <property type="match status" value="1"/>
</dbReference>
<evidence type="ECO:0000256" key="1">
    <source>
        <dbReference type="ARBA" id="ARBA00005254"/>
    </source>
</evidence>
<dbReference type="EMBL" id="VDLV01000003">
    <property type="protein sequence ID" value="MBA1376815.1"/>
    <property type="molecule type" value="Genomic_DNA"/>
</dbReference>
<dbReference type="InterPro" id="IPR029045">
    <property type="entry name" value="ClpP/crotonase-like_dom_sf"/>
</dbReference>
<dbReference type="GO" id="GO:0006635">
    <property type="term" value="P:fatty acid beta-oxidation"/>
    <property type="evidence" value="ECO:0007669"/>
    <property type="project" value="TreeGrafter"/>
</dbReference>
<comment type="caution">
    <text evidence="3">The sequence shown here is derived from an EMBL/GenBank/DDBJ whole genome shotgun (WGS) entry which is preliminary data.</text>
</comment>
<reference evidence="3 4" key="1">
    <citation type="submission" date="2019-06" db="EMBL/GenBank/DDBJ databases">
        <title>Analysis of the biodiversity of Brassica napus bacterial endophytes for the selection of potential efficient biofertilizers for rapeseed crops.</title>
        <authorList>
            <person name="Jimenez-Gomez A."/>
            <person name="Saati-Santamaria Z."/>
            <person name="Menendez E."/>
            <person name="Rivas R."/>
            <person name="Mateos P.F."/>
            <person name="Velazquez E."/>
            <person name="Garcia-Fraile P."/>
        </authorList>
    </citation>
    <scope>NUCLEOTIDE SEQUENCE [LARGE SCALE GENOMIC DNA]</scope>
    <source>
        <strain evidence="3 4">CDVBN10</strain>
    </source>
</reference>
<dbReference type="Proteomes" id="UP000572407">
    <property type="component" value="Unassembled WGS sequence"/>
</dbReference>
<accession>A0A7V8RJ76</accession>